<proteinExistence type="predicted"/>
<dbReference type="PANTHER" id="PTHR33254:SF4">
    <property type="entry name" value="4-HYDROXY-4-METHYL-2-OXOGLUTARATE ALDOLASE 3-RELATED"/>
    <property type="match status" value="1"/>
</dbReference>
<keyword evidence="6" id="KW-0489">Methyltransferase</keyword>
<evidence type="ECO:0000256" key="1">
    <source>
        <dbReference type="ARBA" id="ARBA00001968"/>
    </source>
</evidence>
<evidence type="ECO:0000313" key="7">
    <source>
        <dbReference type="Proteomes" id="UP000271227"/>
    </source>
</evidence>
<dbReference type="InterPro" id="IPR005493">
    <property type="entry name" value="RraA/RraA-like"/>
</dbReference>
<name>A0A3M0CNF2_9PROT</name>
<comment type="caution">
    <text evidence="6">The sequence shown here is derived from an EMBL/GenBank/DDBJ whole genome shotgun (WGS) entry which is preliminary data.</text>
</comment>
<dbReference type="GO" id="GO:0008168">
    <property type="term" value="F:methyltransferase activity"/>
    <property type="evidence" value="ECO:0007669"/>
    <property type="project" value="UniProtKB-KW"/>
</dbReference>
<protein>
    <recommendedName>
        <fullName evidence="2">Putative 4-hydroxy-4-methyl-2-oxoglutarate aldolase</fullName>
    </recommendedName>
    <alternativeName>
        <fullName evidence="3">Regulator of ribonuclease activity homolog</fullName>
    </alternativeName>
    <alternativeName>
        <fullName evidence="4">RraA-like protein</fullName>
    </alternativeName>
</protein>
<dbReference type="Gene3D" id="3.50.30.40">
    <property type="entry name" value="Ribonuclease E inhibitor RraA/RraA-like"/>
    <property type="match status" value="1"/>
</dbReference>
<dbReference type="Proteomes" id="UP000271227">
    <property type="component" value="Unassembled WGS sequence"/>
</dbReference>
<dbReference type="EMBL" id="REFR01000012">
    <property type="protein sequence ID" value="RMB04783.1"/>
    <property type="molecule type" value="Genomic_DNA"/>
</dbReference>
<keyword evidence="5" id="KW-0479">Metal-binding</keyword>
<keyword evidence="6" id="KW-0808">Transferase</keyword>
<dbReference type="GO" id="GO:0046872">
    <property type="term" value="F:metal ion binding"/>
    <property type="evidence" value="ECO:0007669"/>
    <property type="project" value="UniProtKB-KW"/>
</dbReference>
<dbReference type="InParanoid" id="A0A3M0CNF2"/>
<sequence>MIDRFEKLYSGVIYDAIHFDLCVKRPFLIHHDVKPQWISGREPVRFGYALTCRGETVSDAKHIDDTVRIDMFKSFYEGCFQVIATGGDRRVAHFGDISGKLAAKFGAVGVVTDGFTRDISILEEDAFPVYARGVKPVDAFGRWQIVEFECPVTLDGAEGDVDVFPGDGVFADRDSVMILPRDLIADILEKAEARLAREEDVRRELKNTDDIMALYERIGRW</sequence>
<dbReference type="Pfam" id="PF03737">
    <property type="entry name" value="RraA-like"/>
    <property type="match status" value="1"/>
</dbReference>
<organism evidence="6 7">
    <name type="scientific">Eilatimonas milleporae</name>
    <dbReference type="NCBI Taxonomy" id="911205"/>
    <lineage>
        <taxon>Bacteria</taxon>
        <taxon>Pseudomonadati</taxon>
        <taxon>Pseudomonadota</taxon>
        <taxon>Alphaproteobacteria</taxon>
        <taxon>Kordiimonadales</taxon>
        <taxon>Kordiimonadaceae</taxon>
        <taxon>Eilatimonas</taxon>
    </lineage>
</organism>
<dbReference type="PANTHER" id="PTHR33254">
    <property type="entry name" value="4-HYDROXY-4-METHYL-2-OXOGLUTARATE ALDOLASE 3-RELATED"/>
    <property type="match status" value="1"/>
</dbReference>
<evidence type="ECO:0000313" key="6">
    <source>
        <dbReference type="EMBL" id="RMB04783.1"/>
    </source>
</evidence>
<dbReference type="OrthoDB" id="9812532at2"/>
<gene>
    <name evidence="6" type="ORF">BXY39_2347</name>
</gene>
<evidence type="ECO:0000256" key="2">
    <source>
        <dbReference type="ARBA" id="ARBA00016549"/>
    </source>
</evidence>
<comment type="cofactor">
    <cofactor evidence="5">
        <name>Mg(2+)</name>
        <dbReference type="ChEBI" id="CHEBI:18420"/>
    </cofactor>
</comment>
<dbReference type="SUPFAM" id="SSF89562">
    <property type="entry name" value="RraA-like"/>
    <property type="match status" value="1"/>
</dbReference>
<dbReference type="RefSeq" id="WP_121939053.1">
    <property type="nucleotide sequence ID" value="NZ_REFR01000012.1"/>
</dbReference>
<dbReference type="InterPro" id="IPR036704">
    <property type="entry name" value="RraA/RraA-like_sf"/>
</dbReference>
<comment type="cofactor">
    <cofactor evidence="1">
        <name>a divalent metal cation</name>
        <dbReference type="ChEBI" id="CHEBI:60240"/>
    </cofactor>
</comment>
<dbReference type="GO" id="GO:0032259">
    <property type="term" value="P:methylation"/>
    <property type="evidence" value="ECO:0007669"/>
    <property type="project" value="UniProtKB-KW"/>
</dbReference>
<dbReference type="AlphaFoldDB" id="A0A3M0CNF2"/>
<feature type="binding site" evidence="5">
    <location>
        <position position="117"/>
    </location>
    <ligand>
        <name>substrate</name>
    </ligand>
</feature>
<keyword evidence="5" id="KW-0460">Magnesium</keyword>
<evidence type="ECO:0000256" key="4">
    <source>
        <dbReference type="ARBA" id="ARBA00030169"/>
    </source>
</evidence>
<accession>A0A3M0CNF2</accession>
<reference evidence="6 7" key="1">
    <citation type="submission" date="2018-10" db="EMBL/GenBank/DDBJ databases">
        <title>Genomic Encyclopedia of Archaeal and Bacterial Type Strains, Phase II (KMG-II): from individual species to whole genera.</title>
        <authorList>
            <person name="Goeker M."/>
        </authorList>
    </citation>
    <scope>NUCLEOTIDE SEQUENCE [LARGE SCALE GENOMIC DNA]</scope>
    <source>
        <strain evidence="6 7">DSM 25217</strain>
    </source>
</reference>
<evidence type="ECO:0000256" key="3">
    <source>
        <dbReference type="ARBA" id="ARBA00029596"/>
    </source>
</evidence>
<feature type="binding site" evidence="5">
    <location>
        <position position="118"/>
    </location>
    <ligand>
        <name>Mg(2+)</name>
        <dbReference type="ChEBI" id="CHEBI:18420"/>
    </ligand>
</feature>
<keyword evidence="7" id="KW-1185">Reference proteome</keyword>
<dbReference type="CDD" id="cd16841">
    <property type="entry name" value="RraA_family"/>
    <property type="match status" value="1"/>
</dbReference>
<evidence type="ECO:0000256" key="5">
    <source>
        <dbReference type="PIRSR" id="PIRSR605493-1"/>
    </source>
</evidence>